<dbReference type="Pfam" id="PF00281">
    <property type="entry name" value="Ribosomal_L5"/>
    <property type="match status" value="1"/>
</dbReference>
<evidence type="ECO:0000259" key="8">
    <source>
        <dbReference type="Pfam" id="PF00673"/>
    </source>
</evidence>
<keyword evidence="5" id="KW-0694">RNA-binding</keyword>
<evidence type="ECO:0000256" key="6">
    <source>
        <dbReference type="RuleBase" id="RU003930"/>
    </source>
</evidence>
<sequence>MNRLKDRIKEIEPVLTKEFGIDNKMALPKLLKVVVNMGIGEAYKNKELMEQSKKDLMAITGQMPQIRPAKKSVASFGIRRGVPVGLRVTLRDKRMYSFLDKLFSIVFPRLRDFRGVSLKSFDKFGNYSIGLAEHTVFPEIDITKTQPRGIEITMVITGSNQKKSKRLIELLGLPFAKIT</sequence>
<keyword evidence="5" id="KW-0699">rRNA-binding</keyword>
<keyword evidence="5" id="KW-0820">tRNA-binding</keyword>
<evidence type="ECO:0000256" key="4">
    <source>
        <dbReference type="ARBA" id="ARBA00035245"/>
    </source>
</evidence>
<feature type="domain" description="Large ribosomal subunit protein uL5 C-terminal" evidence="8">
    <location>
        <begin position="83"/>
        <end position="175"/>
    </location>
</feature>
<dbReference type="NCBIfam" id="NF000585">
    <property type="entry name" value="PRK00010.1"/>
    <property type="match status" value="1"/>
</dbReference>
<evidence type="ECO:0000313" key="9">
    <source>
        <dbReference type="EMBL" id="OGM09444.1"/>
    </source>
</evidence>
<keyword evidence="2 5" id="KW-0689">Ribosomal protein</keyword>
<evidence type="ECO:0000256" key="5">
    <source>
        <dbReference type="HAMAP-Rule" id="MF_01333"/>
    </source>
</evidence>
<dbReference type="GO" id="GO:0000049">
    <property type="term" value="F:tRNA binding"/>
    <property type="evidence" value="ECO:0007669"/>
    <property type="project" value="UniProtKB-UniRule"/>
</dbReference>
<dbReference type="GO" id="GO:0019843">
    <property type="term" value="F:rRNA binding"/>
    <property type="evidence" value="ECO:0007669"/>
    <property type="project" value="UniProtKB-UniRule"/>
</dbReference>
<dbReference type="PIRSF" id="PIRSF002161">
    <property type="entry name" value="Ribosomal_L5"/>
    <property type="match status" value="1"/>
</dbReference>
<dbReference type="Proteomes" id="UP000179219">
    <property type="component" value="Unassembled WGS sequence"/>
</dbReference>
<feature type="domain" description="Large ribosomal subunit protein uL5 N-terminal" evidence="7">
    <location>
        <begin position="23"/>
        <end position="79"/>
    </location>
</feature>
<name>A0A1F7X2X0_9BACT</name>
<dbReference type="Pfam" id="PF00673">
    <property type="entry name" value="Ribosomal_L5_C"/>
    <property type="match status" value="1"/>
</dbReference>
<evidence type="ECO:0000256" key="1">
    <source>
        <dbReference type="ARBA" id="ARBA00008553"/>
    </source>
</evidence>
<comment type="similarity">
    <text evidence="1 5 6">Belongs to the universal ribosomal protein uL5 family.</text>
</comment>
<comment type="subunit">
    <text evidence="5">Part of the 50S ribosomal subunit; part of the 5S rRNA/L5/L18/L25 subcomplex. Contacts the 5S rRNA and the P site tRNA. Forms a bridge to the 30S subunit in the 70S ribosome.</text>
</comment>
<evidence type="ECO:0000256" key="3">
    <source>
        <dbReference type="ARBA" id="ARBA00023274"/>
    </source>
</evidence>
<dbReference type="EMBL" id="MGFP01000023">
    <property type="protein sequence ID" value="OGM09444.1"/>
    <property type="molecule type" value="Genomic_DNA"/>
</dbReference>
<dbReference type="InterPro" id="IPR022803">
    <property type="entry name" value="Ribosomal_uL5_dom_sf"/>
</dbReference>
<dbReference type="AlphaFoldDB" id="A0A1F7X2X0"/>
<evidence type="ECO:0000313" key="10">
    <source>
        <dbReference type="Proteomes" id="UP000179219"/>
    </source>
</evidence>
<dbReference type="InterPro" id="IPR002132">
    <property type="entry name" value="Ribosomal_uL5"/>
</dbReference>
<evidence type="ECO:0000256" key="2">
    <source>
        <dbReference type="ARBA" id="ARBA00022980"/>
    </source>
</evidence>
<dbReference type="InterPro" id="IPR020930">
    <property type="entry name" value="Ribosomal_uL5_bac-type"/>
</dbReference>
<dbReference type="HAMAP" id="MF_01333_B">
    <property type="entry name" value="Ribosomal_uL5_B"/>
    <property type="match status" value="1"/>
</dbReference>
<reference evidence="9 10" key="1">
    <citation type="journal article" date="2016" name="Nat. Commun.">
        <title>Thousands of microbial genomes shed light on interconnected biogeochemical processes in an aquifer system.</title>
        <authorList>
            <person name="Anantharaman K."/>
            <person name="Brown C.T."/>
            <person name="Hug L.A."/>
            <person name="Sharon I."/>
            <person name="Castelle C.J."/>
            <person name="Probst A.J."/>
            <person name="Thomas B.C."/>
            <person name="Singh A."/>
            <person name="Wilkins M.J."/>
            <person name="Karaoz U."/>
            <person name="Brodie E.L."/>
            <person name="Williams K.H."/>
            <person name="Hubbard S.S."/>
            <person name="Banfield J.F."/>
        </authorList>
    </citation>
    <scope>NUCLEOTIDE SEQUENCE [LARGE SCALE GENOMIC DNA]</scope>
</reference>
<dbReference type="GO" id="GO:1990904">
    <property type="term" value="C:ribonucleoprotein complex"/>
    <property type="evidence" value="ECO:0007669"/>
    <property type="project" value="UniProtKB-KW"/>
</dbReference>
<dbReference type="PANTHER" id="PTHR11994">
    <property type="entry name" value="60S RIBOSOMAL PROTEIN L11-RELATED"/>
    <property type="match status" value="1"/>
</dbReference>
<gene>
    <name evidence="5" type="primary">rplE</name>
    <name evidence="9" type="ORF">A2159_00725</name>
</gene>
<dbReference type="FunFam" id="3.30.1440.10:FF:000001">
    <property type="entry name" value="50S ribosomal protein L5"/>
    <property type="match status" value="1"/>
</dbReference>
<proteinExistence type="inferred from homology"/>
<keyword evidence="3 5" id="KW-0687">Ribonucleoprotein</keyword>
<dbReference type="InterPro" id="IPR031309">
    <property type="entry name" value="Ribosomal_uL5_C"/>
</dbReference>
<dbReference type="Gene3D" id="3.30.1440.10">
    <property type="match status" value="1"/>
</dbReference>
<accession>A0A1F7X2X0</accession>
<protein>
    <recommendedName>
        <fullName evidence="4 5">Large ribosomal subunit protein uL5</fullName>
    </recommendedName>
</protein>
<dbReference type="GO" id="GO:0003735">
    <property type="term" value="F:structural constituent of ribosome"/>
    <property type="evidence" value="ECO:0007669"/>
    <property type="project" value="InterPro"/>
</dbReference>
<comment type="function">
    <text evidence="5">This is 1 of the proteins that bind and probably mediate the attachment of the 5S RNA into the large ribosomal subunit, where it forms part of the central protuberance. In the 70S ribosome it contacts protein S13 of the 30S subunit (bridge B1b), connecting the 2 subunits; this bridge is implicated in subunit movement. Contacts the P site tRNA; the 5S rRNA and some of its associated proteins might help stabilize positioning of ribosome-bound tRNAs.</text>
</comment>
<dbReference type="SUPFAM" id="SSF55282">
    <property type="entry name" value="RL5-like"/>
    <property type="match status" value="1"/>
</dbReference>
<evidence type="ECO:0000259" key="7">
    <source>
        <dbReference type="Pfam" id="PF00281"/>
    </source>
</evidence>
<dbReference type="InterPro" id="IPR031310">
    <property type="entry name" value="Ribosomal_uL5_N"/>
</dbReference>
<comment type="caution">
    <text evidence="9">The sequence shown here is derived from an EMBL/GenBank/DDBJ whole genome shotgun (WGS) entry which is preliminary data.</text>
</comment>
<dbReference type="GO" id="GO:0005840">
    <property type="term" value="C:ribosome"/>
    <property type="evidence" value="ECO:0007669"/>
    <property type="project" value="UniProtKB-KW"/>
</dbReference>
<organism evidence="9 10">
    <name type="scientific">Candidatus Woesebacteria bacterium RBG_13_34_9</name>
    <dbReference type="NCBI Taxonomy" id="1802477"/>
    <lineage>
        <taxon>Bacteria</taxon>
        <taxon>Candidatus Woeseibacteriota</taxon>
    </lineage>
</organism>
<dbReference type="GO" id="GO:0006412">
    <property type="term" value="P:translation"/>
    <property type="evidence" value="ECO:0007669"/>
    <property type="project" value="UniProtKB-UniRule"/>
</dbReference>